<comment type="similarity">
    <text evidence="1">Belongs to the Gfa family.</text>
</comment>
<keyword evidence="3" id="KW-0862">Zinc</keyword>
<reference evidence="7" key="1">
    <citation type="journal article" date="2019" name="Int. J. Syst. Evol. Microbiol.">
        <title>The Global Catalogue of Microorganisms (GCM) 10K type strain sequencing project: providing services to taxonomists for standard genome sequencing and annotation.</title>
        <authorList>
            <consortium name="The Broad Institute Genomics Platform"/>
            <consortium name="The Broad Institute Genome Sequencing Center for Infectious Disease"/>
            <person name="Wu L."/>
            <person name="Ma J."/>
        </authorList>
    </citation>
    <scope>NUCLEOTIDE SEQUENCE [LARGE SCALE GENOMIC DNA]</scope>
    <source>
        <strain evidence="7">KCTC 23314</strain>
    </source>
</reference>
<evidence type="ECO:0000256" key="1">
    <source>
        <dbReference type="ARBA" id="ARBA00005495"/>
    </source>
</evidence>
<dbReference type="InterPro" id="IPR011057">
    <property type="entry name" value="Mss4-like_sf"/>
</dbReference>
<dbReference type="PANTHER" id="PTHR33337">
    <property type="entry name" value="GFA DOMAIN-CONTAINING PROTEIN"/>
    <property type="match status" value="1"/>
</dbReference>
<keyword evidence="7" id="KW-1185">Reference proteome</keyword>
<name>A0ABQ3FYT2_9BURK</name>
<evidence type="ECO:0000256" key="3">
    <source>
        <dbReference type="ARBA" id="ARBA00022833"/>
    </source>
</evidence>
<accession>A0ABQ3FYT2</accession>
<dbReference type="RefSeq" id="WP_189686537.1">
    <property type="nucleotide sequence ID" value="NZ_BMYK01000004.1"/>
</dbReference>
<gene>
    <name evidence="6" type="ORF">GCM10007320_17130</name>
</gene>
<keyword evidence="2" id="KW-0479">Metal-binding</keyword>
<dbReference type="Gene3D" id="3.90.1590.10">
    <property type="entry name" value="glutathione-dependent formaldehyde- activating enzyme (gfa)"/>
    <property type="match status" value="1"/>
</dbReference>
<feature type="domain" description="CENP-V/GFA" evidence="5">
    <location>
        <begin position="2"/>
        <end position="105"/>
    </location>
</feature>
<dbReference type="InterPro" id="IPR006913">
    <property type="entry name" value="CENP-V/GFA"/>
</dbReference>
<dbReference type="PANTHER" id="PTHR33337:SF40">
    <property type="entry name" value="CENP-V_GFA DOMAIN-CONTAINING PROTEIN-RELATED"/>
    <property type="match status" value="1"/>
</dbReference>
<proteinExistence type="inferred from homology"/>
<sequence length="132" mass="14204">MLTGGCLCGAVRYEAGGTPFHLTFCHCTVCRRSTGAPCVAWFSVPKTAWRIVQGRPTRFRSSPHATRSFCGTCGTQLTFEDDEASAEIDVTTCSLDDPERLPPADHTHAGSKLAWTVLGDGLPVHRAARPAD</sequence>
<dbReference type="EMBL" id="BMYK01000004">
    <property type="protein sequence ID" value="GHC77513.1"/>
    <property type="molecule type" value="Genomic_DNA"/>
</dbReference>
<evidence type="ECO:0000259" key="5">
    <source>
        <dbReference type="PROSITE" id="PS51891"/>
    </source>
</evidence>
<dbReference type="PROSITE" id="PS51891">
    <property type="entry name" value="CENP_V_GFA"/>
    <property type="match status" value="1"/>
</dbReference>
<organism evidence="6 7">
    <name type="scientific">Pseudorhodoferax aquiterrae</name>
    <dbReference type="NCBI Taxonomy" id="747304"/>
    <lineage>
        <taxon>Bacteria</taxon>
        <taxon>Pseudomonadati</taxon>
        <taxon>Pseudomonadota</taxon>
        <taxon>Betaproteobacteria</taxon>
        <taxon>Burkholderiales</taxon>
        <taxon>Comamonadaceae</taxon>
    </lineage>
</organism>
<dbReference type="SUPFAM" id="SSF51316">
    <property type="entry name" value="Mss4-like"/>
    <property type="match status" value="1"/>
</dbReference>
<evidence type="ECO:0000313" key="7">
    <source>
        <dbReference type="Proteomes" id="UP000626210"/>
    </source>
</evidence>
<protein>
    <recommendedName>
        <fullName evidence="5">CENP-V/GFA domain-containing protein</fullName>
    </recommendedName>
</protein>
<keyword evidence="4" id="KW-0456">Lyase</keyword>
<comment type="caution">
    <text evidence="6">The sequence shown here is derived from an EMBL/GenBank/DDBJ whole genome shotgun (WGS) entry which is preliminary data.</text>
</comment>
<evidence type="ECO:0000256" key="4">
    <source>
        <dbReference type="ARBA" id="ARBA00023239"/>
    </source>
</evidence>
<evidence type="ECO:0000256" key="2">
    <source>
        <dbReference type="ARBA" id="ARBA00022723"/>
    </source>
</evidence>
<dbReference type="Proteomes" id="UP000626210">
    <property type="component" value="Unassembled WGS sequence"/>
</dbReference>
<dbReference type="Pfam" id="PF04828">
    <property type="entry name" value="GFA"/>
    <property type="match status" value="1"/>
</dbReference>
<evidence type="ECO:0000313" key="6">
    <source>
        <dbReference type="EMBL" id="GHC77513.1"/>
    </source>
</evidence>